<dbReference type="PANTHER" id="PTHR24096:SF149">
    <property type="entry name" value="AMP-BINDING DOMAIN-CONTAINING PROTEIN-RELATED"/>
    <property type="match status" value="1"/>
</dbReference>
<evidence type="ECO:0000256" key="1">
    <source>
        <dbReference type="ARBA" id="ARBA00006432"/>
    </source>
</evidence>
<evidence type="ECO:0000256" key="2">
    <source>
        <dbReference type="ARBA" id="ARBA00022598"/>
    </source>
</evidence>
<dbReference type="PANTHER" id="PTHR24096">
    <property type="entry name" value="LONG-CHAIN-FATTY-ACID--COA LIGASE"/>
    <property type="match status" value="1"/>
</dbReference>
<comment type="caution">
    <text evidence="5">The sequence shown here is derived from an EMBL/GenBank/DDBJ whole genome shotgun (WGS) entry which is preliminary data.</text>
</comment>
<dbReference type="EMBL" id="JAAOAS010000850">
    <property type="protein sequence ID" value="KAF5572125.1"/>
    <property type="molecule type" value="Genomic_DNA"/>
</dbReference>
<keyword evidence="2 5" id="KW-0436">Ligase</keyword>
<dbReference type="Proteomes" id="UP000546213">
    <property type="component" value="Unassembled WGS sequence"/>
</dbReference>
<evidence type="ECO:0000313" key="6">
    <source>
        <dbReference type="Proteomes" id="UP000546213"/>
    </source>
</evidence>
<dbReference type="InterPro" id="IPR042099">
    <property type="entry name" value="ANL_N_sf"/>
</dbReference>
<comment type="similarity">
    <text evidence="1">Belongs to the ATP-dependent AMP-binding enzyme family.</text>
</comment>
<accession>A0A8H5NQ64</accession>
<dbReference type="OrthoDB" id="6509636at2759"/>
<reference evidence="5 6" key="1">
    <citation type="submission" date="2020-05" db="EMBL/GenBank/DDBJ databases">
        <title>Identification and distribution of gene clusters putatively required for synthesis of sphingolipid metabolism inhibitors in phylogenetically diverse species of the filamentous fungus Fusarium.</title>
        <authorList>
            <person name="Kim H.-S."/>
            <person name="Busman M."/>
            <person name="Brown D.W."/>
            <person name="Divon H."/>
            <person name="Uhlig S."/>
            <person name="Proctor R.H."/>
        </authorList>
    </citation>
    <scope>NUCLEOTIDE SEQUENCE [LARGE SCALE GENOMIC DNA]</scope>
    <source>
        <strain evidence="5 6">NRRL 36939</strain>
    </source>
</reference>
<gene>
    <name evidence="5" type="ORF">FPCIR_14371</name>
</gene>
<dbReference type="SUPFAM" id="SSF56801">
    <property type="entry name" value="Acetyl-CoA synthetase-like"/>
    <property type="match status" value="1"/>
</dbReference>
<feature type="domain" description="AMP-dependent synthetase/ligase" evidence="3">
    <location>
        <begin position="7"/>
        <end position="151"/>
    </location>
</feature>
<organism evidence="5 6">
    <name type="scientific">Fusarium pseudocircinatum</name>
    <dbReference type="NCBI Taxonomy" id="56676"/>
    <lineage>
        <taxon>Eukaryota</taxon>
        <taxon>Fungi</taxon>
        <taxon>Dikarya</taxon>
        <taxon>Ascomycota</taxon>
        <taxon>Pezizomycotina</taxon>
        <taxon>Sordariomycetes</taxon>
        <taxon>Hypocreomycetidae</taxon>
        <taxon>Hypocreales</taxon>
        <taxon>Nectriaceae</taxon>
        <taxon>Fusarium</taxon>
        <taxon>Fusarium fujikuroi species complex</taxon>
    </lineage>
</organism>
<name>A0A8H5NQ64_9HYPO</name>
<dbReference type="AlphaFoldDB" id="A0A8H5NQ64"/>
<evidence type="ECO:0000259" key="3">
    <source>
        <dbReference type="Pfam" id="PF00501"/>
    </source>
</evidence>
<dbReference type="Pfam" id="PF13193">
    <property type="entry name" value="AMP-binding_C"/>
    <property type="match status" value="1"/>
</dbReference>
<dbReference type="GO" id="GO:0016405">
    <property type="term" value="F:CoA-ligase activity"/>
    <property type="evidence" value="ECO:0007669"/>
    <property type="project" value="TreeGrafter"/>
</dbReference>
<dbReference type="Gene3D" id="3.40.50.12780">
    <property type="entry name" value="N-terminal domain of ligase-like"/>
    <property type="match status" value="1"/>
</dbReference>
<protein>
    <submittedName>
        <fullName evidence="5">4-coumarate ligase</fullName>
    </submittedName>
</protein>
<evidence type="ECO:0000259" key="4">
    <source>
        <dbReference type="Pfam" id="PF13193"/>
    </source>
</evidence>
<feature type="domain" description="AMP-binding enzyme C-terminal" evidence="4">
    <location>
        <begin position="202"/>
        <end position="276"/>
    </location>
</feature>
<dbReference type="Pfam" id="PF00501">
    <property type="entry name" value="AMP-binding"/>
    <property type="match status" value="1"/>
</dbReference>
<dbReference type="InterPro" id="IPR000873">
    <property type="entry name" value="AMP-dep_synth/lig_dom"/>
</dbReference>
<sequence length="293" mass="32545">MNVRRSCTTAIMRKFGLKLFLDTVQRLRVTDLLIAPPVALMLTKSDLTSQYDLSSVERLLCGAAPLQPEMSKKLEAIFNGKVHARQGWGMTEATMAVTLFTPDECDASHRGVGYLVPNMELRIVKDDGQVAGYREEGEAQIRGPNVFKGYYKNLEASQDICSEGGWLKTGDIVTMQESGLLTIVDRKKELIKVKGFQVSPSEIEGVLLEHEHVKDCAVVRVIREGQEHPQAYIVASDKKVTTESIMAFLDARLSVYKRLTGGVVFVDAIPKSPSGKILRRMLHRSASKELAHL</sequence>
<proteinExistence type="inferred from homology"/>
<keyword evidence="6" id="KW-1185">Reference proteome</keyword>
<dbReference type="Gene3D" id="3.30.300.30">
    <property type="match status" value="1"/>
</dbReference>
<dbReference type="InterPro" id="IPR045851">
    <property type="entry name" value="AMP-bd_C_sf"/>
</dbReference>
<dbReference type="InterPro" id="IPR025110">
    <property type="entry name" value="AMP-bd_C"/>
</dbReference>
<evidence type="ECO:0000313" key="5">
    <source>
        <dbReference type="EMBL" id="KAF5572125.1"/>
    </source>
</evidence>